<reference evidence="2 3" key="1">
    <citation type="submission" date="2018-07" db="EMBL/GenBank/DDBJ databases">
        <title>Freshwater and sediment microbial communities from various areas in North America, analyzing microbe dynamics in response to fracking.</title>
        <authorList>
            <person name="Lamendella R."/>
        </authorList>
    </citation>
    <scope>NUCLEOTIDE SEQUENCE [LARGE SCALE GENOMIC DNA]</scope>
    <source>
        <strain evidence="2 3">160A</strain>
    </source>
</reference>
<keyword evidence="3" id="KW-1185">Reference proteome</keyword>
<dbReference type="STRING" id="1168289.GCA_000259075_03743"/>
<dbReference type="SUPFAM" id="SSF51735">
    <property type="entry name" value="NAD(P)-binding Rossmann-fold domains"/>
    <property type="match status" value="1"/>
</dbReference>
<dbReference type="PANTHER" id="PTHR42879">
    <property type="entry name" value="3-OXOACYL-(ACYL-CARRIER-PROTEIN) REDUCTASE"/>
    <property type="match status" value="1"/>
</dbReference>
<gene>
    <name evidence="2" type="ORF">DFO77_1522</name>
</gene>
<evidence type="ECO:0000313" key="2">
    <source>
        <dbReference type="EMBL" id="RCW22101.1"/>
    </source>
</evidence>
<comment type="similarity">
    <text evidence="1">Belongs to the short-chain dehydrogenases/reductases (SDR) family.</text>
</comment>
<dbReference type="InterPro" id="IPR036291">
    <property type="entry name" value="NAD(P)-bd_dom_sf"/>
</dbReference>
<organism evidence="2 3">
    <name type="scientific">Marinilabilia salmonicolor</name>
    <dbReference type="NCBI Taxonomy" id="989"/>
    <lineage>
        <taxon>Bacteria</taxon>
        <taxon>Pseudomonadati</taxon>
        <taxon>Bacteroidota</taxon>
        <taxon>Bacteroidia</taxon>
        <taxon>Marinilabiliales</taxon>
        <taxon>Marinilabiliaceae</taxon>
        <taxon>Marinilabilia</taxon>
    </lineage>
</organism>
<evidence type="ECO:0000313" key="3">
    <source>
        <dbReference type="Proteomes" id="UP000252733"/>
    </source>
</evidence>
<dbReference type="RefSeq" id="WP_106154849.1">
    <property type="nucleotide sequence ID" value="NZ_PVTS01000040.1"/>
</dbReference>
<dbReference type="Gene3D" id="3.40.50.720">
    <property type="entry name" value="NAD(P)-binding Rossmann-like Domain"/>
    <property type="match status" value="1"/>
</dbReference>
<dbReference type="InterPro" id="IPR002347">
    <property type="entry name" value="SDR_fam"/>
</dbReference>
<dbReference type="EMBL" id="QPIZ01000052">
    <property type="protein sequence ID" value="RCW22101.1"/>
    <property type="molecule type" value="Genomic_DNA"/>
</dbReference>
<dbReference type="InterPro" id="IPR050259">
    <property type="entry name" value="SDR"/>
</dbReference>
<accession>A0A2T0WI14</accession>
<evidence type="ECO:0000256" key="1">
    <source>
        <dbReference type="ARBA" id="ARBA00006484"/>
    </source>
</evidence>
<dbReference type="AlphaFoldDB" id="A0A2T0WI14"/>
<dbReference type="OrthoDB" id="9804774at2"/>
<dbReference type="PRINTS" id="PR00081">
    <property type="entry name" value="GDHRDH"/>
</dbReference>
<sequence length="253" mass="27863">MDLKLKNLNYLVTGASSGLGRAVAKTLLKNEAQVIITARNKEKLEKLKEKFPDQTTIMAGDITDSTFLARLKNTLPDKLYGVFINAGGPKAATIPETTMEDWDAAYQLVLRWKVELSKSILPIFQKNKQGRFLFSESASVNGPIQNLVLSNSYRMAVVGYMKTMVKEISNLDITANVIAPGYHETSAIDRLFHKLAEQETVSIEEARRRLESRVPVGKLGNPEDFASLAAWLLSPLAGFASGQVFTLDGGEGR</sequence>
<dbReference type="Proteomes" id="UP000252733">
    <property type="component" value="Unassembled WGS sequence"/>
</dbReference>
<protein>
    <submittedName>
        <fullName evidence="2">3-oxoacyl-[acyl-carrier protein] reductase</fullName>
    </submittedName>
</protein>
<dbReference type="Pfam" id="PF13561">
    <property type="entry name" value="adh_short_C2"/>
    <property type="match status" value="1"/>
</dbReference>
<dbReference type="PANTHER" id="PTHR42879:SF6">
    <property type="entry name" value="NADPH-DEPENDENT REDUCTASE BACG"/>
    <property type="match status" value="1"/>
</dbReference>
<comment type="caution">
    <text evidence="2">The sequence shown here is derived from an EMBL/GenBank/DDBJ whole genome shotgun (WGS) entry which is preliminary data.</text>
</comment>
<proteinExistence type="inferred from homology"/>
<name>A0A2T0WI14_9BACT</name>